<gene>
    <name evidence="3 4" type="primary">smpB</name>
    <name evidence="4" type="ORF">E3J59_05475</name>
</gene>
<reference evidence="4 5" key="1">
    <citation type="submission" date="2019-03" db="EMBL/GenBank/DDBJ databases">
        <title>Metabolic potential of uncultured bacteria and archaea associated with petroleum seepage in deep-sea sediments.</title>
        <authorList>
            <person name="Dong X."/>
            <person name="Hubert C."/>
        </authorList>
    </citation>
    <scope>NUCLEOTIDE SEQUENCE [LARGE SCALE GENOMIC DNA]</scope>
    <source>
        <strain evidence="4">E29_bin78</strain>
    </source>
</reference>
<dbReference type="InterPro" id="IPR023620">
    <property type="entry name" value="SmpB"/>
</dbReference>
<name>A0A523UNN0_UNCAE</name>
<comment type="function">
    <text evidence="3">Required for rescue of stalled ribosomes mediated by trans-translation. Binds to transfer-messenger RNA (tmRNA), required for stable association of tmRNA with ribosomes. tmRNA and SmpB together mimic tRNA shape, replacing the anticodon stem-loop with SmpB. tmRNA is encoded by the ssrA gene; the 2 termini fold to resemble tRNA(Ala) and it encodes a 'tag peptide', a short internal open reading frame. During trans-translation Ala-aminoacylated tmRNA acts like a tRNA, entering the A-site of stalled ribosomes, displacing the stalled mRNA. The ribosome then switches to translate the ORF on the tmRNA; the nascent peptide is terminated with the 'tag peptide' encoded by the tmRNA and targeted for degradation. The ribosome is freed to recommence translation, which seems to be the essential function of trans-translation.</text>
</comment>
<organism evidence="4 5">
    <name type="scientific">Aerophobetes bacterium</name>
    <dbReference type="NCBI Taxonomy" id="2030807"/>
    <lineage>
        <taxon>Bacteria</taxon>
        <taxon>Candidatus Aerophobota</taxon>
    </lineage>
</organism>
<evidence type="ECO:0000256" key="3">
    <source>
        <dbReference type="HAMAP-Rule" id="MF_00023"/>
    </source>
</evidence>
<dbReference type="GO" id="GO:0003723">
    <property type="term" value="F:RNA binding"/>
    <property type="evidence" value="ECO:0007669"/>
    <property type="project" value="UniProtKB-UniRule"/>
</dbReference>
<dbReference type="Gene3D" id="2.40.280.10">
    <property type="match status" value="1"/>
</dbReference>
<dbReference type="Proteomes" id="UP000320679">
    <property type="component" value="Unassembled WGS sequence"/>
</dbReference>
<dbReference type="Pfam" id="PF01668">
    <property type="entry name" value="SmpB"/>
    <property type="match status" value="1"/>
</dbReference>
<protein>
    <recommendedName>
        <fullName evidence="3">SsrA-binding protein</fullName>
    </recommendedName>
    <alternativeName>
        <fullName evidence="3">Small protein B</fullName>
    </alternativeName>
</protein>
<evidence type="ECO:0000313" key="4">
    <source>
        <dbReference type="EMBL" id="TET44153.1"/>
    </source>
</evidence>
<comment type="caution">
    <text evidence="4">The sequence shown here is derived from an EMBL/GenBank/DDBJ whole genome shotgun (WGS) entry which is preliminary data.</text>
</comment>
<dbReference type="CDD" id="cd09294">
    <property type="entry name" value="SmpB"/>
    <property type="match status" value="1"/>
</dbReference>
<proteinExistence type="inferred from homology"/>
<accession>A0A523UNN0</accession>
<keyword evidence="1 3" id="KW-0963">Cytoplasm</keyword>
<dbReference type="GO" id="GO:0070930">
    <property type="term" value="P:trans-translation-dependent protein tagging"/>
    <property type="evidence" value="ECO:0007669"/>
    <property type="project" value="TreeGrafter"/>
</dbReference>
<dbReference type="GO" id="GO:0070929">
    <property type="term" value="P:trans-translation"/>
    <property type="evidence" value="ECO:0007669"/>
    <property type="project" value="UniProtKB-UniRule"/>
</dbReference>
<comment type="similarity">
    <text evidence="3">Belongs to the SmpB family.</text>
</comment>
<evidence type="ECO:0000256" key="2">
    <source>
        <dbReference type="ARBA" id="ARBA00022884"/>
    </source>
</evidence>
<dbReference type="SUPFAM" id="SSF74982">
    <property type="entry name" value="Small protein B (SmpB)"/>
    <property type="match status" value="1"/>
</dbReference>
<dbReference type="AlphaFoldDB" id="A0A523UNN0"/>
<dbReference type="InterPro" id="IPR000037">
    <property type="entry name" value="SsrA-bd_prot"/>
</dbReference>
<evidence type="ECO:0000256" key="1">
    <source>
        <dbReference type="ARBA" id="ARBA00022490"/>
    </source>
</evidence>
<dbReference type="NCBIfam" id="TIGR00086">
    <property type="entry name" value="smpB"/>
    <property type="match status" value="1"/>
</dbReference>
<dbReference type="GO" id="GO:0005829">
    <property type="term" value="C:cytosol"/>
    <property type="evidence" value="ECO:0007669"/>
    <property type="project" value="TreeGrafter"/>
</dbReference>
<comment type="subcellular location">
    <subcellularLocation>
        <location evidence="3">Cytoplasm</location>
    </subcellularLocation>
    <text evidence="3">The tmRNA-SmpB complex associates with stalled 70S ribosomes.</text>
</comment>
<dbReference type="HAMAP" id="MF_00023">
    <property type="entry name" value="SmpB"/>
    <property type="match status" value="1"/>
</dbReference>
<dbReference type="NCBIfam" id="NF003843">
    <property type="entry name" value="PRK05422.1"/>
    <property type="match status" value="1"/>
</dbReference>
<dbReference type="InterPro" id="IPR020081">
    <property type="entry name" value="SsrA-bd_prot_CS"/>
</dbReference>
<dbReference type="PANTHER" id="PTHR30308:SF2">
    <property type="entry name" value="SSRA-BINDING PROTEIN"/>
    <property type="match status" value="1"/>
</dbReference>
<dbReference type="EMBL" id="SOJK01000231">
    <property type="protein sequence ID" value="TET44153.1"/>
    <property type="molecule type" value="Genomic_DNA"/>
</dbReference>
<dbReference type="PROSITE" id="PS01317">
    <property type="entry name" value="SSRP"/>
    <property type="match status" value="1"/>
</dbReference>
<sequence>MSSKQFINRRARHEYEILDRREAGIALKGSEVKSVREGKVTFTDSFVHIKKGEAYLYNLHIAPYSATGHFTDDPKRERRLLLHKKEIRSLMGTLTQKGLTLIPLRIYFKKGLVKVEIGMARGRKLYDKRQKLKERAIKREIEQTLREKRF</sequence>
<dbReference type="PANTHER" id="PTHR30308">
    <property type="entry name" value="TMRNA-BINDING COMPONENT OF TRANS-TRANSLATION TAGGING COMPLEX"/>
    <property type="match status" value="1"/>
</dbReference>
<evidence type="ECO:0000313" key="5">
    <source>
        <dbReference type="Proteomes" id="UP000320679"/>
    </source>
</evidence>
<keyword evidence="2 3" id="KW-0694">RNA-binding</keyword>